<dbReference type="InterPro" id="IPR011055">
    <property type="entry name" value="Dup_hybrid_motif"/>
</dbReference>
<dbReference type="Pfam" id="PF01551">
    <property type="entry name" value="Peptidase_M23"/>
    <property type="match status" value="1"/>
</dbReference>
<gene>
    <name evidence="2" type="ORF">E6K80_11470</name>
</gene>
<dbReference type="Proteomes" id="UP000319836">
    <property type="component" value="Unassembled WGS sequence"/>
</dbReference>
<dbReference type="GO" id="GO:0004222">
    <property type="term" value="F:metalloendopeptidase activity"/>
    <property type="evidence" value="ECO:0007669"/>
    <property type="project" value="TreeGrafter"/>
</dbReference>
<comment type="caution">
    <text evidence="2">The sequence shown here is derived from an EMBL/GenBank/DDBJ whole genome shotgun (WGS) entry which is preliminary data.</text>
</comment>
<evidence type="ECO:0000313" key="2">
    <source>
        <dbReference type="EMBL" id="TMQ69518.1"/>
    </source>
</evidence>
<dbReference type="AlphaFoldDB" id="A0A538U0Y2"/>
<feature type="domain" description="M23ase beta-sheet core" evidence="1">
    <location>
        <begin position="6"/>
        <end position="74"/>
    </location>
</feature>
<dbReference type="Gene3D" id="2.70.70.10">
    <property type="entry name" value="Glucose Permease (Domain IIA)"/>
    <property type="match status" value="1"/>
</dbReference>
<dbReference type="CDD" id="cd12797">
    <property type="entry name" value="M23_peptidase"/>
    <property type="match status" value="1"/>
</dbReference>
<dbReference type="InterPro" id="IPR016047">
    <property type="entry name" value="M23ase_b-sheet_dom"/>
</dbReference>
<sequence>MDYVSNDFGTYGQMIIVNHGDSYYTLYGHLSDIAVSVGQEVTAGQVIARSGDTGSLKGPILHFEVRRGAAALNPQDWLR</sequence>
<protein>
    <submittedName>
        <fullName evidence="2">M23 family metallopeptidase</fullName>
    </submittedName>
</protein>
<dbReference type="PANTHER" id="PTHR21666:SF270">
    <property type="entry name" value="MUREIN HYDROLASE ACTIVATOR ENVC"/>
    <property type="match status" value="1"/>
</dbReference>
<dbReference type="PANTHER" id="PTHR21666">
    <property type="entry name" value="PEPTIDASE-RELATED"/>
    <property type="match status" value="1"/>
</dbReference>
<dbReference type="InterPro" id="IPR050570">
    <property type="entry name" value="Cell_wall_metabolism_enzyme"/>
</dbReference>
<accession>A0A538U0Y2</accession>
<name>A0A538U0Y2_UNCEI</name>
<evidence type="ECO:0000313" key="3">
    <source>
        <dbReference type="Proteomes" id="UP000319836"/>
    </source>
</evidence>
<reference evidence="2 3" key="1">
    <citation type="journal article" date="2019" name="Nat. Microbiol.">
        <title>Mediterranean grassland soil C-N compound turnover is dependent on rainfall and depth, and is mediated by genomically divergent microorganisms.</title>
        <authorList>
            <person name="Diamond S."/>
            <person name="Andeer P.F."/>
            <person name="Li Z."/>
            <person name="Crits-Christoph A."/>
            <person name="Burstein D."/>
            <person name="Anantharaman K."/>
            <person name="Lane K.R."/>
            <person name="Thomas B.C."/>
            <person name="Pan C."/>
            <person name="Northen T.R."/>
            <person name="Banfield J.F."/>
        </authorList>
    </citation>
    <scope>NUCLEOTIDE SEQUENCE [LARGE SCALE GENOMIC DNA]</scope>
    <source>
        <strain evidence="2">WS_10</strain>
    </source>
</reference>
<evidence type="ECO:0000259" key="1">
    <source>
        <dbReference type="Pfam" id="PF01551"/>
    </source>
</evidence>
<dbReference type="EMBL" id="VBPA01000290">
    <property type="protein sequence ID" value="TMQ69518.1"/>
    <property type="molecule type" value="Genomic_DNA"/>
</dbReference>
<proteinExistence type="predicted"/>
<dbReference type="SUPFAM" id="SSF51261">
    <property type="entry name" value="Duplicated hybrid motif"/>
    <property type="match status" value="1"/>
</dbReference>
<organism evidence="2 3">
    <name type="scientific">Eiseniibacteriota bacterium</name>
    <dbReference type="NCBI Taxonomy" id="2212470"/>
    <lineage>
        <taxon>Bacteria</taxon>
        <taxon>Candidatus Eiseniibacteriota</taxon>
    </lineage>
</organism>